<feature type="domain" description="HTH cro/C1-type" evidence="1">
    <location>
        <begin position="8"/>
        <end position="79"/>
    </location>
</feature>
<evidence type="ECO:0000313" key="3">
    <source>
        <dbReference type="Proteomes" id="UP000028981"/>
    </source>
</evidence>
<dbReference type="InterPro" id="IPR001387">
    <property type="entry name" value="Cro/C1-type_HTH"/>
</dbReference>
<dbReference type="InterPro" id="IPR041413">
    <property type="entry name" value="MLTR_LBD"/>
</dbReference>
<dbReference type="EMBL" id="JQGC01000007">
    <property type="protein sequence ID" value="KFL31271.1"/>
    <property type="molecule type" value="Genomic_DNA"/>
</dbReference>
<evidence type="ECO:0000259" key="1">
    <source>
        <dbReference type="SMART" id="SM00530"/>
    </source>
</evidence>
<reference evidence="2 3" key="1">
    <citation type="submission" date="2014-08" db="EMBL/GenBank/DDBJ databases">
        <authorList>
            <person name="Hassan Y.I."/>
            <person name="Lepp D."/>
            <person name="Zhou T."/>
        </authorList>
    </citation>
    <scope>NUCLEOTIDE SEQUENCE [LARGE SCALE GENOMIC DNA]</scope>
    <source>
        <strain evidence="2 3">IFO13584</strain>
    </source>
</reference>
<organism evidence="2 3">
    <name type="scientific">Devosia riboflavina</name>
    <dbReference type="NCBI Taxonomy" id="46914"/>
    <lineage>
        <taxon>Bacteria</taxon>
        <taxon>Pseudomonadati</taxon>
        <taxon>Pseudomonadota</taxon>
        <taxon>Alphaproteobacteria</taxon>
        <taxon>Hyphomicrobiales</taxon>
        <taxon>Devosiaceae</taxon>
        <taxon>Devosia</taxon>
    </lineage>
</organism>
<dbReference type="SUPFAM" id="SSF47413">
    <property type="entry name" value="lambda repressor-like DNA-binding domains"/>
    <property type="match status" value="1"/>
</dbReference>
<evidence type="ECO:0000313" key="2">
    <source>
        <dbReference type="EMBL" id="KFL31271.1"/>
    </source>
</evidence>
<dbReference type="PANTHER" id="PTHR35010:SF2">
    <property type="entry name" value="BLL4672 PROTEIN"/>
    <property type="match status" value="1"/>
</dbReference>
<dbReference type="Proteomes" id="UP000028981">
    <property type="component" value="Unassembled WGS sequence"/>
</dbReference>
<dbReference type="RefSeq" id="WP_035082366.1">
    <property type="nucleotide sequence ID" value="NZ_JQGC01000007.1"/>
</dbReference>
<name>A0A087M318_9HYPH</name>
<dbReference type="OrthoDB" id="5346389at2"/>
<dbReference type="CDD" id="cd00093">
    <property type="entry name" value="HTH_XRE"/>
    <property type="match status" value="1"/>
</dbReference>
<dbReference type="GO" id="GO:0003677">
    <property type="term" value="F:DNA binding"/>
    <property type="evidence" value="ECO:0007669"/>
    <property type="project" value="InterPro"/>
</dbReference>
<sequence length="269" mass="30158">MDNPLGIFLRERRARLDPAAFGLPLERRRTPGLRREEVAQLAHVSATWYTWLEQGRGGAPSADVLDRLARALALNDEEREHLYLLAQQRPPKIERTDQSGVTPQLQRVLDAFGESPAIVKTPEWTVLAWNHAASVVLTDYSQVPPEGRNLLRNLFKYGRRGHLIDWELVARSVVGTVRRDLLRAGMSPETEALIEELNRDSAEFREMWAAGDVLAHGEGIKRLRTVAAGDLSLEFSTFAVDGHPDLGLVVFNPASEEDRTKVRALMATK</sequence>
<keyword evidence="3" id="KW-1185">Reference proteome</keyword>
<dbReference type="Gene3D" id="3.30.450.180">
    <property type="match status" value="1"/>
</dbReference>
<dbReference type="AlphaFoldDB" id="A0A087M318"/>
<accession>A0A087M318</accession>
<dbReference type="Gene3D" id="1.10.260.40">
    <property type="entry name" value="lambda repressor-like DNA-binding domains"/>
    <property type="match status" value="1"/>
</dbReference>
<dbReference type="SMART" id="SM00530">
    <property type="entry name" value="HTH_XRE"/>
    <property type="match status" value="1"/>
</dbReference>
<comment type="caution">
    <text evidence="2">The sequence shown here is derived from an EMBL/GenBank/DDBJ whole genome shotgun (WGS) entry which is preliminary data.</text>
</comment>
<proteinExistence type="predicted"/>
<dbReference type="Pfam" id="PF17765">
    <property type="entry name" value="MLTR_LBD"/>
    <property type="match status" value="1"/>
</dbReference>
<dbReference type="Pfam" id="PF13560">
    <property type="entry name" value="HTH_31"/>
    <property type="match status" value="1"/>
</dbReference>
<protein>
    <submittedName>
        <fullName evidence="2">XRE family transcriptional regulator</fullName>
    </submittedName>
</protein>
<dbReference type="InterPro" id="IPR010982">
    <property type="entry name" value="Lambda_DNA-bd_dom_sf"/>
</dbReference>
<gene>
    <name evidence="2" type="ORF">JP75_10285</name>
</gene>
<dbReference type="PANTHER" id="PTHR35010">
    <property type="entry name" value="BLL4672 PROTEIN-RELATED"/>
    <property type="match status" value="1"/>
</dbReference>